<dbReference type="Gene3D" id="3.30.1370.110">
    <property type="match status" value="1"/>
</dbReference>
<keyword evidence="12" id="KW-0175">Coiled coil</keyword>
<reference evidence="15" key="1">
    <citation type="submission" date="2011-01" db="EMBL/GenBank/DDBJ databases">
        <title>Complete sequence of chromosome of Thermovibrio ammonificans HB-1.</title>
        <authorList>
            <consortium name="US DOE Joint Genome Institute"/>
            <person name="Lucas S."/>
            <person name="Copeland A."/>
            <person name="Lapidus A."/>
            <person name="Cheng J.-F."/>
            <person name="Goodwin L."/>
            <person name="Pitluck S."/>
            <person name="Davenport K."/>
            <person name="Detter J.C."/>
            <person name="Han C."/>
            <person name="Tapia R."/>
            <person name="Land M."/>
            <person name="Hauser L."/>
            <person name="Kyrpides N."/>
            <person name="Ivanova N."/>
            <person name="Ovchinnikova G."/>
            <person name="Vetriani C."/>
            <person name="Woyke T."/>
        </authorList>
    </citation>
    <scope>NUCLEOTIDE SEQUENCE [LARGE SCALE GENOMIC DNA]</scope>
    <source>
        <strain evidence="15">HB-1</strain>
    </source>
</reference>
<dbReference type="RefSeq" id="WP_013537283.1">
    <property type="nucleotide sequence ID" value="NC_014926.1"/>
</dbReference>
<dbReference type="InterPro" id="IPR005747">
    <property type="entry name" value="MutS2"/>
</dbReference>
<keyword evidence="7 11" id="KW-0694">RNA-binding</keyword>
<evidence type="ECO:0000256" key="3">
    <source>
        <dbReference type="ARBA" id="ARBA00022741"/>
    </source>
</evidence>
<dbReference type="GO" id="GO:0072344">
    <property type="term" value="P:rescue of stalled ribosome"/>
    <property type="evidence" value="ECO:0007669"/>
    <property type="project" value="UniProtKB-UniRule"/>
</dbReference>
<dbReference type="GO" id="GO:0045910">
    <property type="term" value="P:negative regulation of DNA recombination"/>
    <property type="evidence" value="ECO:0007669"/>
    <property type="project" value="InterPro"/>
</dbReference>
<dbReference type="InterPro" id="IPR036187">
    <property type="entry name" value="DNA_mismatch_repair_MutS_sf"/>
</dbReference>
<dbReference type="InterPro" id="IPR007696">
    <property type="entry name" value="DNA_mismatch_repair_MutS_core"/>
</dbReference>
<keyword evidence="2 11" id="KW-0699">rRNA-binding</keyword>
<dbReference type="SUPFAM" id="SSF160443">
    <property type="entry name" value="SMR domain-like"/>
    <property type="match status" value="1"/>
</dbReference>
<dbReference type="SMART" id="SM00533">
    <property type="entry name" value="MUTSd"/>
    <property type="match status" value="1"/>
</dbReference>
<keyword evidence="6 11" id="KW-0067">ATP-binding</keyword>
<keyword evidence="16" id="KW-1185">Reference proteome</keyword>
<evidence type="ECO:0000256" key="6">
    <source>
        <dbReference type="ARBA" id="ARBA00022840"/>
    </source>
</evidence>
<dbReference type="PIRSF" id="PIRSF005814">
    <property type="entry name" value="MutS_YshD"/>
    <property type="match status" value="1"/>
</dbReference>
<dbReference type="FunFam" id="3.30.1370.110:FF:000004">
    <property type="entry name" value="Endonuclease MutS2"/>
    <property type="match status" value="1"/>
</dbReference>
<dbReference type="GO" id="GO:0019843">
    <property type="term" value="F:rRNA binding"/>
    <property type="evidence" value="ECO:0007669"/>
    <property type="project" value="UniProtKB-UniRule"/>
</dbReference>
<dbReference type="GO" id="GO:0043023">
    <property type="term" value="F:ribosomal large subunit binding"/>
    <property type="evidence" value="ECO:0007669"/>
    <property type="project" value="UniProtKB-UniRule"/>
</dbReference>
<keyword evidence="10" id="KW-0687">Ribonucleoprotein</keyword>
<organism evidence="15 16">
    <name type="scientific">Thermovibrio ammonificans (strain DSM 15698 / JCM 12110 / HB-1)</name>
    <dbReference type="NCBI Taxonomy" id="648996"/>
    <lineage>
        <taxon>Bacteria</taxon>
        <taxon>Pseudomonadati</taxon>
        <taxon>Aquificota</taxon>
        <taxon>Aquificia</taxon>
        <taxon>Desulfurobacteriales</taxon>
        <taxon>Desulfurobacteriaceae</taxon>
        <taxon>Thermovibrio</taxon>
    </lineage>
</organism>
<dbReference type="SUPFAM" id="SSF48334">
    <property type="entry name" value="DNA repair protein MutS, domain III"/>
    <property type="match status" value="1"/>
</dbReference>
<dbReference type="GO" id="GO:1990904">
    <property type="term" value="C:ribonucleoprotein complex"/>
    <property type="evidence" value="ECO:0007669"/>
    <property type="project" value="UniProtKB-KW"/>
</dbReference>
<dbReference type="SMART" id="SM00463">
    <property type="entry name" value="SMR"/>
    <property type="match status" value="1"/>
</dbReference>
<comment type="function">
    <text evidence="11">Endonuclease that is involved in the suppression of homologous recombination and thus may have a key role in the control of bacterial genetic diversity.</text>
</comment>
<dbReference type="GO" id="GO:0030983">
    <property type="term" value="F:mismatched DNA binding"/>
    <property type="evidence" value="ECO:0007669"/>
    <property type="project" value="InterPro"/>
</dbReference>
<evidence type="ECO:0000256" key="10">
    <source>
        <dbReference type="ARBA" id="ARBA00023274"/>
    </source>
</evidence>
<dbReference type="EC" id="3.1.-.-" evidence="11"/>
<feature type="coiled-coil region" evidence="12">
    <location>
        <begin position="507"/>
        <end position="584"/>
    </location>
</feature>
<dbReference type="AlphaFoldDB" id="E8T5M2"/>
<feature type="coiled-coil region" evidence="12">
    <location>
        <begin position="224"/>
        <end position="255"/>
    </location>
</feature>
<dbReference type="EMBL" id="CP002444">
    <property type="protein sequence ID" value="ADU96497.1"/>
    <property type="molecule type" value="Genomic_DNA"/>
</dbReference>
<dbReference type="NCBIfam" id="TIGR01069">
    <property type="entry name" value="mutS2"/>
    <property type="match status" value="1"/>
</dbReference>
<evidence type="ECO:0000256" key="9">
    <source>
        <dbReference type="ARBA" id="ARBA00023125"/>
    </source>
</evidence>
<keyword evidence="3 11" id="KW-0547">Nucleotide-binding</keyword>
<feature type="domain" description="Smr" evidence="14">
    <location>
        <begin position="681"/>
        <end position="756"/>
    </location>
</feature>
<dbReference type="InterPro" id="IPR041988">
    <property type="entry name" value="Ribosomal_uL24_KOW"/>
</dbReference>
<dbReference type="OrthoDB" id="9808166at2"/>
<dbReference type="Proteomes" id="UP000006362">
    <property type="component" value="Chromosome"/>
</dbReference>
<evidence type="ECO:0000256" key="5">
    <source>
        <dbReference type="ARBA" id="ARBA00022801"/>
    </source>
</evidence>
<dbReference type="GO" id="GO:0005524">
    <property type="term" value="F:ATP binding"/>
    <property type="evidence" value="ECO:0007669"/>
    <property type="project" value="UniProtKB-UniRule"/>
</dbReference>
<feature type="binding site" evidence="11">
    <location>
        <begin position="326"/>
        <end position="333"/>
    </location>
    <ligand>
        <name>ATP</name>
        <dbReference type="ChEBI" id="CHEBI:30616"/>
    </ligand>
</feature>
<dbReference type="PROSITE" id="PS50828">
    <property type="entry name" value="SMR"/>
    <property type="match status" value="1"/>
</dbReference>
<dbReference type="InterPro" id="IPR046893">
    <property type="entry name" value="MSSS"/>
</dbReference>
<dbReference type="SMART" id="SM00534">
    <property type="entry name" value="MUTSac"/>
    <property type="match status" value="1"/>
</dbReference>
<dbReference type="HAMAP" id="MF_00092">
    <property type="entry name" value="MutS2"/>
    <property type="match status" value="1"/>
</dbReference>
<dbReference type="FunFam" id="3.40.50.300:FF:000830">
    <property type="entry name" value="Endonuclease MutS2"/>
    <property type="match status" value="1"/>
</dbReference>
<evidence type="ECO:0000256" key="4">
    <source>
        <dbReference type="ARBA" id="ARBA00022759"/>
    </source>
</evidence>
<dbReference type="GO" id="GO:0016887">
    <property type="term" value="F:ATP hydrolysis activity"/>
    <property type="evidence" value="ECO:0007669"/>
    <property type="project" value="InterPro"/>
</dbReference>
<dbReference type="EC" id="3.6.4.-" evidence="11"/>
<keyword evidence="5 11" id="KW-0378">Hydrolase</keyword>
<comment type="subunit">
    <text evidence="11">Homodimer. Binds to stalled ribosomes, contacting rRNA.</text>
</comment>
<dbReference type="Pfam" id="PF20297">
    <property type="entry name" value="MSSS"/>
    <property type="match status" value="1"/>
</dbReference>
<keyword evidence="8" id="KW-0689">Ribosomal protein</keyword>
<evidence type="ECO:0000313" key="16">
    <source>
        <dbReference type="Proteomes" id="UP000006362"/>
    </source>
</evidence>
<sequence>MSVLELLEFDKLLERAAAYAKSEEGRKRVLELKPSTRSEEVKENLSQTELFCKLMGEKSLPVEFFPNLSETLRRLRIEGAVLSQEELHSLLKALNLASRLSRFFGSLEGERFRPFESYARRLSVPAELLKRFNKVFDDYGAVQDSASPTLRSVRRSIRSVSAKIREKLHSIVNRHDDVCPDRVVTERDGRYVILAKPAFKSRFHGVVHDRSSSGQTLYVEPMAVVELNNRLRELRSLEEKEVKRILAELSDLAREHYESVARAYNALVEVDFRQALASLSLALNGTLPEFGSSFKLKDARHPLLALSGKEVVPVDILLERGLVITGPNTGGKTVALKTLGLISMMAQSGFLVPAGEGSTLRFVRKWFADLGDEQSIEQSLSTFSGHIKRVAQILKEADEHSLVLLDELGSGTDPVEGSALAVAILNYLKEKRALTVVTTHFSPVKLFAYKDDYFQVASVLFDEESLKPLYKLIYGVIGKSYALVVAERFGVPKEVIRSALSLLGAEEQMAQELISALEKEFKRLQSQREEVERLKEELNRQRRLLREREEKLRKEFEERLNASIAELQSQLEKSLKEKNASKAREDFKKLVVSIKNRNALEPELAPSREPKPGDTVKVEPGGRKGKVVSVDAGRKRAKVQIGAVTVEVKLGQLRVVEEEVKRERPEVVVNAPKPSRFFPELKLLGMRGEEALRAVEKFLDEANLVGVKRVRIVHGYGEGILKRLVRDYLANSPYVKSFRPGKPEEGGDGATVVELY</sequence>
<dbReference type="CDD" id="cd03280">
    <property type="entry name" value="ABC_MutS2"/>
    <property type="match status" value="1"/>
</dbReference>
<keyword evidence="4 11" id="KW-0255">Endonuclease</keyword>
<dbReference type="GO" id="GO:0006298">
    <property type="term" value="P:mismatch repair"/>
    <property type="evidence" value="ECO:0007669"/>
    <property type="project" value="InterPro"/>
</dbReference>
<evidence type="ECO:0000256" key="1">
    <source>
        <dbReference type="ARBA" id="ARBA00022722"/>
    </source>
</evidence>
<gene>
    <name evidence="11" type="primary">mutS2</name>
    <name evidence="11" type="synonym">rqcU</name>
    <name evidence="15" type="ordered locus">Theam_0525</name>
</gene>
<dbReference type="Gene3D" id="3.40.50.300">
    <property type="entry name" value="P-loop containing nucleotide triphosphate hydrolases"/>
    <property type="match status" value="1"/>
</dbReference>
<evidence type="ECO:0000259" key="14">
    <source>
        <dbReference type="PROSITE" id="PS50828"/>
    </source>
</evidence>
<dbReference type="PANTHER" id="PTHR48466">
    <property type="entry name" value="OS10G0509000 PROTEIN-RELATED"/>
    <property type="match status" value="1"/>
</dbReference>
<evidence type="ECO:0000256" key="12">
    <source>
        <dbReference type="SAM" id="Coils"/>
    </source>
</evidence>
<evidence type="ECO:0000256" key="7">
    <source>
        <dbReference type="ARBA" id="ARBA00022884"/>
    </source>
</evidence>
<dbReference type="HOGENOM" id="CLU_011252_2_1_0"/>
<evidence type="ECO:0000256" key="13">
    <source>
        <dbReference type="SAM" id="MobiDB-lite"/>
    </source>
</evidence>
<dbReference type="InterPro" id="IPR045076">
    <property type="entry name" value="MutS"/>
</dbReference>
<dbReference type="STRING" id="648996.Theam_0525"/>
<evidence type="ECO:0000256" key="8">
    <source>
        <dbReference type="ARBA" id="ARBA00022980"/>
    </source>
</evidence>
<protein>
    <recommendedName>
        <fullName evidence="11">Endonuclease MutS2</fullName>
        <ecNumber evidence="11">3.1.-.-</ecNumber>
    </recommendedName>
    <alternativeName>
        <fullName evidence="11">Ribosome-associated protein quality control-upstream factor</fullName>
        <shortName evidence="11">RQC-upstream factor</shortName>
        <shortName evidence="11">RqcU</shortName>
        <ecNumber evidence="11">3.6.4.-</ecNumber>
    </alternativeName>
</protein>
<dbReference type="InterPro" id="IPR027417">
    <property type="entry name" value="P-loop_NTPase"/>
</dbReference>
<accession>E8T5M2</accession>
<dbReference type="GO" id="GO:0140664">
    <property type="term" value="F:ATP-dependent DNA damage sensor activity"/>
    <property type="evidence" value="ECO:0007669"/>
    <property type="project" value="InterPro"/>
</dbReference>
<dbReference type="InterPro" id="IPR036063">
    <property type="entry name" value="Smr_dom_sf"/>
</dbReference>
<evidence type="ECO:0000256" key="2">
    <source>
        <dbReference type="ARBA" id="ARBA00022730"/>
    </source>
</evidence>
<keyword evidence="9 11" id="KW-0238">DNA-binding</keyword>
<comment type="function">
    <text evidence="11">Acts as a ribosome collision sensor, splitting the ribosome into its 2 subunits. Detects stalled/collided 70S ribosomes which it binds and splits by an ATP-hydrolysis driven conformational change. Acts upstream of the ribosome quality control system (RQC), a ribosome-associated complex that mediates the extraction of incompletely synthesized nascent chains from stalled ribosomes and their subsequent degradation. Probably generates substrates for RQC.</text>
</comment>
<dbReference type="GO" id="GO:0004519">
    <property type="term" value="F:endonuclease activity"/>
    <property type="evidence" value="ECO:0007669"/>
    <property type="project" value="UniProtKB-UniRule"/>
</dbReference>
<dbReference type="CDD" id="cd06089">
    <property type="entry name" value="KOW_RPL26"/>
    <property type="match status" value="1"/>
</dbReference>
<name>E8T5M2_THEA1</name>
<dbReference type="GO" id="GO:0005840">
    <property type="term" value="C:ribosome"/>
    <property type="evidence" value="ECO:0007669"/>
    <property type="project" value="UniProtKB-KW"/>
</dbReference>
<dbReference type="KEGG" id="tam:Theam_0525"/>
<dbReference type="eggNOG" id="COG1193">
    <property type="taxonomic scope" value="Bacteria"/>
</dbReference>
<dbReference type="PANTHER" id="PTHR48466:SF2">
    <property type="entry name" value="OS10G0509000 PROTEIN"/>
    <property type="match status" value="1"/>
</dbReference>
<evidence type="ECO:0000256" key="11">
    <source>
        <dbReference type="HAMAP-Rule" id="MF_00092"/>
    </source>
</evidence>
<keyword evidence="1 11" id="KW-0540">Nuclease</keyword>
<evidence type="ECO:0000313" key="15">
    <source>
        <dbReference type="EMBL" id="ADU96497.1"/>
    </source>
</evidence>
<dbReference type="InterPro" id="IPR000432">
    <property type="entry name" value="DNA_mismatch_repair_MutS_C"/>
</dbReference>
<comment type="similarity">
    <text evidence="11">Belongs to the DNA mismatch repair MutS family. MutS2 subfamily.</text>
</comment>
<dbReference type="SUPFAM" id="SSF52540">
    <property type="entry name" value="P-loop containing nucleoside triphosphate hydrolases"/>
    <property type="match status" value="1"/>
</dbReference>
<proteinExistence type="inferred from homology"/>
<dbReference type="PROSITE" id="PS00486">
    <property type="entry name" value="DNA_MISMATCH_REPAIR_2"/>
    <property type="match status" value="1"/>
</dbReference>
<dbReference type="Pfam" id="PF00488">
    <property type="entry name" value="MutS_V"/>
    <property type="match status" value="1"/>
</dbReference>
<dbReference type="Pfam" id="PF01713">
    <property type="entry name" value="Smr"/>
    <property type="match status" value="1"/>
</dbReference>
<feature type="region of interest" description="Disordered" evidence="13">
    <location>
        <begin position="603"/>
        <end position="622"/>
    </location>
</feature>
<feature type="compositionally biased region" description="Basic and acidic residues" evidence="13">
    <location>
        <begin position="606"/>
        <end position="622"/>
    </location>
</feature>
<dbReference type="InterPro" id="IPR002625">
    <property type="entry name" value="Smr_dom"/>
</dbReference>